<organism evidence="1 2">
    <name type="scientific">Qipengyuania atrilutea</name>
    <dbReference type="NCBI Taxonomy" id="2744473"/>
    <lineage>
        <taxon>Bacteria</taxon>
        <taxon>Pseudomonadati</taxon>
        <taxon>Pseudomonadota</taxon>
        <taxon>Alphaproteobacteria</taxon>
        <taxon>Sphingomonadales</taxon>
        <taxon>Erythrobacteraceae</taxon>
        <taxon>Qipengyuania</taxon>
    </lineage>
</organism>
<reference evidence="1 2" key="1">
    <citation type="submission" date="2020-06" db="EMBL/GenBank/DDBJ databases">
        <title>Altererythrobacter sp. HHU K3-1.</title>
        <authorList>
            <person name="Zhang D."/>
            <person name="Xue H."/>
        </authorList>
    </citation>
    <scope>NUCLEOTIDE SEQUENCE [LARGE SCALE GENOMIC DNA]</scope>
    <source>
        <strain evidence="1 2">HHU K3-1</strain>
    </source>
</reference>
<dbReference type="InterPro" id="IPR003772">
    <property type="entry name" value="YceD"/>
</dbReference>
<dbReference type="EMBL" id="JABWGV010000003">
    <property type="protein sequence ID" value="NVD45352.1"/>
    <property type="molecule type" value="Genomic_DNA"/>
</dbReference>
<dbReference type="Pfam" id="PF02620">
    <property type="entry name" value="YceD"/>
    <property type="match status" value="1"/>
</dbReference>
<gene>
    <name evidence="1" type="ORF">HUV48_10035</name>
</gene>
<sequence>MSSAAPSLPEKSELERLVRIRAIPAEPVRIDASETERAALSKRFGLSVVESLRAEARLHPKGQSVRATGELEAKIVQRCAISNEDFPVQITEEFDFRFVPQQEREYDPEEEIELDAQDCDEIEYEGEAFDLGEAVAQTLGLAIDPFATGPDAEAARKEAGIVDEVATGPFAALAALKTGG</sequence>
<accession>A0A850H5A5</accession>
<dbReference type="RefSeq" id="WP_176267642.1">
    <property type="nucleotide sequence ID" value="NZ_JABWGV010000003.1"/>
</dbReference>
<proteinExistence type="predicted"/>
<dbReference type="AlphaFoldDB" id="A0A850H5A5"/>
<keyword evidence="2" id="KW-1185">Reference proteome</keyword>
<dbReference type="Proteomes" id="UP000561438">
    <property type="component" value="Unassembled WGS sequence"/>
</dbReference>
<evidence type="ECO:0000313" key="1">
    <source>
        <dbReference type="EMBL" id="NVD45352.1"/>
    </source>
</evidence>
<comment type="caution">
    <text evidence="1">The sequence shown here is derived from an EMBL/GenBank/DDBJ whole genome shotgun (WGS) entry which is preliminary data.</text>
</comment>
<protein>
    <submittedName>
        <fullName evidence="1">DUF177 domain-containing protein</fullName>
    </submittedName>
</protein>
<evidence type="ECO:0000313" key="2">
    <source>
        <dbReference type="Proteomes" id="UP000561438"/>
    </source>
</evidence>
<name>A0A850H5A5_9SPHN</name>